<protein>
    <submittedName>
        <fullName evidence="5">Ribosomal-protein-alanine N-acetyltransferase</fullName>
        <ecNumber evidence="5">2.3.1.267</ecNumber>
    </submittedName>
</protein>
<dbReference type="EMBL" id="JACHXA010000010">
    <property type="protein sequence ID" value="MBB3066709.1"/>
    <property type="molecule type" value="Genomic_DNA"/>
</dbReference>
<evidence type="ECO:0000256" key="3">
    <source>
        <dbReference type="ARBA" id="ARBA00038502"/>
    </source>
</evidence>
<dbReference type="AlphaFoldDB" id="A0A839SXB2"/>
<comment type="caution">
    <text evidence="5">The sequence shown here is derived from an EMBL/GenBank/DDBJ whole genome shotgun (WGS) entry which is preliminary data.</text>
</comment>
<dbReference type="GO" id="GO:0005737">
    <property type="term" value="C:cytoplasm"/>
    <property type="evidence" value="ECO:0007669"/>
    <property type="project" value="TreeGrafter"/>
</dbReference>
<keyword evidence="6" id="KW-1185">Reference proteome</keyword>
<dbReference type="InterPro" id="IPR000182">
    <property type="entry name" value="GNAT_dom"/>
</dbReference>
<keyword evidence="2 5" id="KW-0012">Acyltransferase</keyword>
<gene>
    <name evidence="5" type="ORF">FHR98_003019</name>
</gene>
<dbReference type="InterPro" id="IPR051531">
    <property type="entry name" value="N-acetyltransferase"/>
</dbReference>
<evidence type="ECO:0000256" key="2">
    <source>
        <dbReference type="ARBA" id="ARBA00023315"/>
    </source>
</evidence>
<organism evidence="5 6">
    <name type="scientific">Limibacillus halophilus</name>
    <dbReference type="NCBI Taxonomy" id="1579333"/>
    <lineage>
        <taxon>Bacteria</taxon>
        <taxon>Pseudomonadati</taxon>
        <taxon>Pseudomonadota</taxon>
        <taxon>Alphaproteobacteria</taxon>
        <taxon>Rhodospirillales</taxon>
        <taxon>Rhodovibrionaceae</taxon>
        <taxon>Limibacillus</taxon>
    </lineage>
</organism>
<dbReference type="RefSeq" id="WP_183417538.1">
    <property type="nucleotide sequence ID" value="NZ_JACHXA010000010.1"/>
</dbReference>
<evidence type="ECO:0000256" key="1">
    <source>
        <dbReference type="ARBA" id="ARBA00022679"/>
    </source>
</evidence>
<dbReference type="Gene3D" id="3.40.630.30">
    <property type="match status" value="1"/>
</dbReference>
<accession>A0A839SXB2</accession>
<sequence>MSLGFFRKDALGLKLGYGRVYLRAPRARDYQAWTALRAESRDFLAPWEPTWARDALSRSAFRQRLRHSNSEAKHDLGYAFFLFRRDDDALLGGVTLRHLQRGVAQSVNLGYWIGARHARRGYMTEGLRAASDFAFDHCGLHRIEAACLPENRASSGLLEKLGFQREGCARAYLRINGSWHDHLLYALLRDDPRWPDL</sequence>
<keyword evidence="1 5" id="KW-0808">Transferase</keyword>
<dbReference type="PROSITE" id="PS51186">
    <property type="entry name" value="GNAT"/>
    <property type="match status" value="1"/>
</dbReference>
<dbReference type="InterPro" id="IPR016181">
    <property type="entry name" value="Acyl_CoA_acyltransferase"/>
</dbReference>
<proteinExistence type="inferred from homology"/>
<dbReference type="SUPFAM" id="SSF55729">
    <property type="entry name" value="Acyl-CoA N-acyltransferases (Nat)"/>
    <property type="match status" value="1"/>
</dbReference>
<dbReference type="Proteomes" id="UP000581135">
    <property type="component" value="Unassembled WGS sequence"/>
</dbReference>
<dbReference type="EC" id="2.3.1.267" evidence="5"/>
<dbReference type="GO" id="GO:0008999">
    <property type="term" value="F:protein-N-terminal-alanine acetyltransferase activity"/>
    <property type="evidence" value="ECO:0007669"/>
    <property type="project" value="UniProtKB-EC"/>
</dbReference>
<evidence type="ECO:0000259" key="4">
    <source>
        <dbReference type="PROSITE" id="PS51186"/>
    </source>
</evidence>
<name>A0A839SXB2_9PROT</name>
<evidence type="ECO:0000313" key="6">
    <source>
        <dbReference type="Proteomes" id="UP000581135"/>
    </source>
</evidence>
<reference evidence="5 6" key="1">
    <citation type="submission" date="2020-08" db="EMBL/GenBank/DDBJ databases">
        <title>Genomic Encyclopedia of Type Strains, Phase III (KMG-III): the genomes of soil and plant-associated and newly described type strains.</title>
        <authorList>
            <person name="Whitman W."/>
        </authorList>
    </citation>
    <scope>NUCLEOTIDE SEQUENCE [LARGE SCALE GENOMIC DNA]</scope>
    <source>
        <strain evidence="5 6">CECT 8803</strain>
    </source>
</reference>
<comment type="similarity">
    <text evidence="3">Belongs to the acetyltransferase family. RimJ subfamily.</text>
</comment>
<evidence type="ECO:0000313" key="5">
    <source>
        <dbReference type="EMBL" id="MBB3066709.1"/>
    </source>
</evidence>
<dbReference type="PANTHER" id="PTHR43792:SF8">
    <property type="entry name" value="[RIBOSOMAL PROTEIN US5]-ALANINE N-ACETYLTRANSFERASE"/>
    <property type="match status" value="1"/>
</dbReference>
<dbReference type="Pfam" id="PF13302">
    <property type="entry name" value="Acetyltransf_3"/>
    <property type="match status" value="1"/>
</dbReference>
<feature type="domain" description="N-acetyltransferase" evidence="4">
    <location>
        <begin position="20"/>
        <end position="190"/>
    </location>
</feature>
<dbReference type="PANTHER" id="PTHR43792">
    <property type="entry name" value="GNAT FAMILY, PUTATIVE (AFU_ORTHOLOGUE AFUA_3G00765)-RELATED-RELATED"/>
    <property type="match status" value="1"/>
</dbReference>